<dbReference type="PANTHER" id="PTHR40980:SF5">
    <property type="entry name" value="TONB-DEPENDENT RECEPTOR"/>
    <property type="match status" value="1"/>
</dbReference>
<dbReference type="InterPro" id="IPR036942">
    <property type="entry name" value="Beta-barrel_TonB_sf"/>
</dbReference>
<proteinExistence type="predicted"/>
<keyword evidence="2" id="KW-0472">Membrane</keyword>
<dbReference type="Gene3D" id="2.60.40.1120">
    <property type="entry name" value="Carboxypeptidase-like, regulatory domain"/>
    <property type="match status" value="1"/>
</dbReference>
<dbReference type="Proteomes" id="UP000613030">
    <property type="component" value="Unassembled WGS sequence"/>
</dbReference>
<evidence type="ECO:0000313" key="6">
    <source>
        <dbReference type="EMBL" id="MBL0741916.1"/>
    </source>
</evidence>
<gene>
    <name evidence="6" type="ORF">JI741_11845</name>
</gene>
<accession>A0ABS1KR46</accession>
<dbReference type="Gene3D" id="2.170.130.10">
    <property type="entry name" value="TonB-dependent receptor, plug domain"/>
    <property type="match status" value="1"/>
</dbReference>
<dbReference type="Pfam" id="PF07715">
    <property type="entry name" value="Plug"/>
    <property type="match status" value="1"/>
</dbReference>
<protein>
    <submittedName>
        <fullName evidence="6">Carboxypeptidase-like regulatory domain-containing protein</fullName>
    </submittedName>
</protein>
<evidence type="ECO:0000313" key="7">
    <source>
        <dbReference type="Proteomes" id="UP000613030"/>
    </source>
</evidence>
<dbReference type="PANTHER" id="PTHR40980">
    <property type="entry name" value="PLUG DOMAIN-CONTAINING PROTEIN"/>
    <property type="match status" value="1"/>
</dbReference>
<keyword evidence="7" id="KW-1185">Reference proteome</keyword>
<dbReference type="EMBL" id="JAERRB010000003">
    <property type="protein sequence ID" value="MBL0741916.1"/>
    <property type="molecule type" value="Genomic_DNA"/>
</dbReference>
<dbReference type="InterPro" id="IPR037066">
    <property type="entry name" value="Plug_dom_sf"/>
</dbReference>
<organism evidence="6 7">
    <name type="scientific">Chryseolinea lacunae</name>
    <dbReference type="NCBI Taxonomy" id="2801331"/>
    <lineage>
        <taxon>Bacteria</taxon>
        <taxon>Pseudomonadati</taxon>
        <taxon>Bacteroidota</taxon>
        <taxon>Cytophagia</taxon>
        <taxon>Cytophagales</taxon>
        <taxon>Fulvivirgaceae</taxon>
        <taxon>Chryseolinea</taxon>
    </lineage>
</organism>
<reference evidence="6 7" key="1">
    <citation type="submission" date="2021-01" db="EMBL/GenBank/DDBJ databases">
        <title>Chryseolinea sp. Jin1 Genome sequencing and assembly.</title>
        <authorList>
            <person name="Kim I."/>
        </authorList>
    </citation>
    <scope>NUCLEOTIDE SEQUENCE [LARGE SCALE GENOMIC DNA]</scope>
    <source>
        <strain evidence="6 7">Jin1</strain>
    </source>
</reference>
<dbReference type="SUPFAM" id="SSF49464">
    <property type="entry name" value="Carboxypeptidase regulatory domain-like"/>
    <property type="match status" value="1"/>
</dbReference>
<evidence type="ECO:0000256" key="2">
    <source>
        <dbReference type="ARBA" id="ARBA00023136"/>
    </source>
</evidence>
<comment type="subcellular location">
    <subcellularLocation>
        <location evidence="1">Cell outer membrane</location>
    </subcellularLocation>
</comment>
<keyword evidence="3" id="KW-0998">Cell outer membrane</keyword>
<keyword evidence="4" id="KW-0732">Signal</keyword>
<name>A0ABS1KR46_9BACT</name>
<evidence type="ECO:0000256" key="4">
    <source>
        <dbReference type="SAM" id="SignalP"/>
    </source>
</evidence>
<evidence type="ECO:0000259" key="5">
    <source>
        <dbReference type="Pfam" id="PF07715"/>
    </source>
</evidence>
<dbReference type="InterPro" id="IPR008969">
    <property type="entry name" value="CarboxyPept-like_regulatory"/>
</dbReference>
<comment type="caution">
    <text evidence="6">The sequence shown here is derived from an EMBL/GenBank/DDBJ whole genome shotgun (WGS) entry which is preliminary data.</text>
</comment>
<dbReference type="Pfam" id="PF13715">
    <property type="entry name" value="CarbopepD_reg_2"/>
    <property type="match status" value="1"/>
</dbReference>
<evidence type="ECO:0000256" key="3">
    <source>
        <dbReference type="ARBA" id="ARBA00023237"/>
    </source>
</evidence>
<dbReference type="InterPro" id="IPR012910">
    <property type="entry name" value="Plug_dom"/>
</dbReference>
<dbReference type="RefSeq" id="WP_202009534.1">
    <property type="nucleotide sequence ID" value="NZ_JAERRB010000003.1"/>
</dbReference>
<feature type="chain" id="PRO_5047486177" evidence="4">
    <location>
        <begin position="21"/>
        <end position="952"/>
    </location>
</feature>
<dbReference type="SUPFAM" id="SSF56935">
    <property type="entry name" value="Porins"/>
    <property type="match status" value="1"/>
</dbReference>
<feature type="domain" description="TonB-dependent receptor plug" evidence="5">
    <location>
        <begin position="132"/>
        <end position="225"/>
    </location>
</feature>
<dbReference type="Gene3D" id="2.40.170.20">
    <property type="entry name" value="TonB-dependent receptor, beta-barrel domain"/>
    <property type="match status" value="1"/>
</dbReference>
<evidence type="ECO:0000256" key="1">
    <source>
        <dbReference type="ARBA" id="ARBA00004442"/>
    </source>
</evidence>
<sequence length="952" mass="106207">MLRSVLLSLSLSMVSWTVLAQLGSIQGHIKDAVSSDAIVGANVMIAGTGQGAVADVNGDFQITKVKAGTYTLIVSFISYKSDTLKGITVYPDNITQVNTQLLEESSQLTEIVVSGARVRDTDVSIINDIKTSQLVVSGISAQQISLSQDRDAAQIVKRIPGVTILNNRFVNVRGLSERYSVVLLNGVIAPSTEVDSRAFAFDLVPSNMIDRMLVYKSGGANLPGDFAGAVINIETKSVVDENSLSVNVTGGVRLGTTFNTFNTTPGGSKDWLGFDDGTRSLPGSFPAKNLGSYSLASYKNRQLIGEAGAGLQNNWEANAGTAAPDLRTTINFSRSMLIGEKKLQNVTSLSYSNTRQRLQQDNYYYEAFDPSKNTKVGRRYVYNDDRDITTVRLGLISNFIFEFNPSNKIEFRNLFNQQASNQTTLRSGLEDVNNFDVKNIGINYMQRSIYTGQLVGKHSLSDRINVNWVLGYASTTADQPDYRRMRSQRAIGTTEPYAINIAPSATPTDGRFFSNLTEKIYTHTLNVDYKFKPEASEEEQPKLSLGYYLAQTERDFGARWFSYNNWAGTEHSREFLTRPFNAIFTRDNLINPEDSQANPATPEFYLNEGTNKSDAYTAKNLYTAGYVNFFIPLDKFKATIGSRVEYNKQELNSFDDKGAVKVNNPVTSILPFVNLSYNFTEKTLVRLAYSKTINRPIFRELASFNYYDFDKNANTYGNPDLKNANIHNVDLRWENYPSKSESISLGVFYKYFQDPIETNLQQGSNIIYTFINAESATNYGAEMEVRKSLANLTSSGFVDKLSFLFNAALIKSKVTMPASATNQDKERAMQGQSPYIVNAGLYYTDTDNGLQVNVSYNVFGKRIFAVGDYNQQSGVALNPTQYEMPRNQIDLTISKDLGRRFDVKVGIQDILNQKYRLIQDSNSDRKITDFDDAIQTYKPGQYITLGVTYKIN</sequence>
<feature type="signal peptide" evidence="4">
    <location>
        <begin position="1"/>
        <end position="20"/>
    </location>
</feature>